<proteinExistence type="predicted"/>
<gene>
    <name evidence="2" type="ORF">METZ01_LOCUS246944</name>
</gene>
<dbReference type="EMBL" id="UINC01064940">
    <property type="protein sequence ID" value="SVB94090.1"/>
    <property type="molecule type" value="Genomic_DNA"/>
</dbReference>
<feature type="transmembrane region" description="Helical" evidence="1">
    <location>
        <begin position="6"/>
        <end position="25"/>
    </location>
</feature>
<reference evidence="2" key="1">
    <citation type="submission" date="2018-05" db="EMBL/GenBank/DDBJ databases">
        <authorList>
            <person name="Lanie J.A."/>
            <person name="Ng W.-L."/>
            <person name="Kazmierczak K.M."/>
            <person name="Andrzejewski T.M."/>
            <person name="Davidsen T.M."/>
            <person name="Wayne K.J."/>
            <person name="Tettelin H."/>
            <person name="Glass J.I."/>
            <person name="Rusch D."/>
            <person name="Podicherti R."/>
            <person name="Tsui H.-C.T."/>
            <person name="Winkler M.E."/>
        </authorList>
    </citation>
    <scope>NUCLEOTIDE SEQUENCE</scope>
</reference>
<evidence type="ECO:0000256" key="1">
    <source>
        <dbReference type="SAM" id="Phobius"/>
    </source>
</evidence>
<keyword evidence="1" id="KW-0472">Membrane</keyword>
<name>A0A382I358_9ZZZZ</name>
<sequence>MEDLLIIHILFVTICAGVSFLWGEYEGKKKGQQEMVFDMLERKLVTIKQLNKEYID</sequence>
<evidence type="ECO:0000313" key="2">
    <source>
        <dbReference type="EMBL" id="SVB94090.1"/>
    </source>
</evidence>
<protein>
    <submittedName>
        <fullName evidence="2">Uncharacterized protein</fullName>
    </submittedName>
</protein>
<dbReference type="AlphaFoldDB" id="A0A382I358"/>
<keyword evidence="1" id="KW-0812">Transmembrane</keyword>
<keyword evidence="1" id="KW-1133">Transmembrane helix</keyword>
<accession>A0A382I358</accession>
<organism evidence="2">
    <name type="scientific">marine metagenome</name>
    <dbReference type="NCBI Taxonomy" id="408172"/>
    <lineage>
        <taxon>unclassified sequences</taxon>
        <taxon>metagenomes</taxon>
        <taxon>ecological metagenomes</taxon>
    </lineage>
</organism>